<dbReference type="Pfam" id="PF24827">
    <property type="entry name" value="AstE_AspA_cat"/>
    <property type="match status" value="1"/>
</dbReference>
<evidence type="ECO:0000256" key="1">
    <source>
        <dbReference type="ARBA" id="ARBA00001947"/>
    </source>
</evidence>
<evidence type="ECO:0000256" key="4">
    <source>
        <dbReference type="ARBA" id="ARBA00022833"/>
    </source>
</evidence>
<dbReference type="EMBL" id="JAGGLV010000008">
    <property type="protein sequence ID" value="MBP2112741.1"/>
    <property type="molecule type" value="Genomic_DNA"/>
</dbReference>
<protein>
    <submittedName>
        <fullName evidence="6">Deacylase</fullName>
    </submittedName>
</protein>
<accession>A0ABS4NRQ5</accession>
<dbReference type="SUPFAM" id="SSF53187">
    <property type="entry name" value="Zn-dependent exopeptidases"/>
    <property type="match status" value="1"/>
</dbReference>
<comment type="caution">
    <text evidence="6">The sequence shown here is derived from an EMBL/GenBank/DDBJ whole genome shotgun (WGS) entry which is preliminary data.</text>
</comment>
<dbReference type="PANTHER" id="PTHR37326:SF1">
    <property type="entry name" value="BLL3975 PROTEIN"/>
    <property type="match status" value="1"/>
</dbReference>
<gene>
    <name evidence="6" type="ORF">J2Z70_002895</name>
</gene>
<proteinExistence type="predicted"/>
<sequence>MSVEKHTLAAGTPYATPYYVISSGVPGPVFMIISGVHGNEPASSRAAQGIASRLSRGDLMLRSGKLIIVPLVNQIARRKGIRGNPDLNRTFPRGQGAPARHPLSAAVWQLALRYRPSWVLDLHEANGLSELNSKRVGQTLIISPVSRAHGLAKQIVKRMNQTITNRAYRFNIRHRERAGTSRMAFQRLLGARAVTVETCWSLDYALRVRLQSEIVYHFLRSQGMIG</sequence>
<evidence type="ECO:0000313" key="6">
    <source>
        <dbReference type="EMBL" id="MBP2112741.1"/>
    </source>
</evidence>
<evidence type="ECO:0000256" key="2">
    <source>
        <dbReference type="ARBA" id="ARBA00022723"/>
    </source>
</evidence>
<dbReference type="InterPro" id="IPR053138">
    <property type="entry name" value="N-alpha-Ac-DABA_deacetylase"/>
</dbReference>
<comment type="cofactor">
    <cofactor evidence="1">
        <name>Zn(2+)</name>
        <dbReference type="ChEBI" id="CHEBI:29105"/>
    </cofactor>
</comment>
<dbReference type="InterPro" id="IPR055438">
    <property type="entry name" value="AstE_AspA_cat"/>
</dbReference>
<evidence type="ECO:0000313" key="7">
    <source>
        <dbReference type="Proteomes" id="UP000773462"/>
    </source>
</evidence>
<dbReference type="RefSeq" id="WP_209873953.1">
    <property type="nucleotide sequence ID" value="NZ_JAGGLV010000008.1"/>
</dbReference>
<organism evidence="6 7">
    <name type="scientific">Paenibacillus silagei</name>
    <dbReference type="NCBI Taxonomy" id="1670801"/>
    <lineage>
        <taxon>Bacteria</taxon>
        <taxon>Bacillati</taxon>
        <taxon>Bacillota</taxon>
        <taxon>Bacilli</taxon>
        <taxon>Bacillales</taxon>
        <taxon>Paenibacillaceae</taxon>
        <taxon>Paenibacillus</taxon>
    </lineage>
</organism>
<keyword evidence="4" id="KW-0862">Zinc</keyword>
<keyword evidence="3" id="KW-0378">Hydrolase</keyword>
<keyword evidence="7" id="KW-1185">Reference proteome</keyword>
<name>A0ABS4NRQ5_9BACL</name>
<keyword evidence="2" id="KW-0479">Metal-binding</keyword>
<feature type="domain" description="Succinylglutamate desuccinylase/Aspartoacylase catalytic" evidence="5">
    <location>
        <begin position="27"/>
        <end position="127"/>
    </location>
</feature>
<dbReference type="PANTHER" id="PTHR37326">
    <property type="entry name" value="BLL3975 PROTEIN"/>
    <property type="match status" value="1"/>
</dbReference>
<evidence type="ECO:0000256" key="3">
    <source>
        <dbReference type="ARBA" id="ARBA00022801"/>
    </source>
</evidence>
<dbReference type="Proteomes" id="UP000773462">
    <property type="component" value="Unassembled WGS sequence"/>
</dbReference>
<evidence type="ECO:0000259" key="5">
    <source>
        <dbReference type="Pfam" id="PF24827"/>
    </source>
</evidence>
<reference evidence="6 7" key="1">
    <citation type="submission" date="2021-03" db="EMBL/GenBank/DDBJ databases">
        <title>Genomic Encyclopedia of Type Strains, Phase IV (KMG-IV): sequencing the most valuable type-strain genomes for metagenomic binning, comparative biology and taxonomic classification.</title>
        <authorList>
            <person name="Goeker M."/>
        </authorList>
    </citation>
    <scope>NUCLEOTIDE SEQUENCE [LARGE SCALE GENOMIC DNA]</scope>
    <source>
        <strain evidence="6 7">DSM 101953</strain>
    </source>
</reference>
<dbReference type="Gene3D" id="3.40.630.10">
    <property type="entry name" value="Zn peptidases"/>
    <property type="match status" value="1"/>
</dbReference>